<accession>A0AAD5NQM1</accession>
<comment type="caution">
    <text evidence="7">The sequence shown here is derived from an EMBL/GenBank/DDBJ whole genome shotgun (WGS) entry which is preliminary data.</text>
</comment>
<comment type="subcellular location">
    <subcellularLocation>
        <location evidence="1">Nucleus</location>
    </subcellularLocation>
</comment>
<feature type="domain" description="MADS-box" evidence="6">
    <location>
        <begin position="6"/>
        <end position="31"/>
    </location>
</feature>
<evidence type="ECO:0000256" key="4">
    <source>
        <dbReference type="ARBA" id="ARBA00023163"/>
    </source>
</evidence>
<dbReference type="EMBL" id="JAJSOW010000102">
    <property type="protein sequence ID" value="KAI9177445.1"/>
    <property type="molecule type" value="Genomic_DNA"/>
</dbReference>
<evidence type="ECO:0000259" key="6">
    <source>
        <dbReference type="Pfam" id="PF00319"/>
    </source>
</evidence>
<evidence type="ECO:0000256" key="3">
    <source>
        <dbReference type="ARBA" id="ARBA00023125"/>
    </source>
</evidence>
<dbReference type="GO" id="GO:0046983">
    <property type="term" value="F:protein dimerization activity"/>
    <property type="evidence" value="ECO:0007669"/>
    <property type="project" value="InterPro"/>
</dbReference>
<dbReference type="Gene3D" id="3.40.1810.10">
    <property type="entry name" value="Transcription factor, MADS-box"/>
    <property type="match status" value="1"/>
</dbReference>
<dbReference type="SUPFAM" id="SSF55455">
    <property type="entry name" value="SRF-like"/>
    <property type="match status" value="1"/>
</dbReference>
<dbReference type="Pfam" id="PF00319">
    <property type="entry name" value="SRF-TF"/>
    <property type="match status" value="1"/>
</dbReference>
<reference evidence="7" key="1">
    <citation type="journal article" date="2022" name="Plant J.">
        <title>Strategies of tolerance reflected in two North American maple genomes.</title>
        <authorList>
            <person name="McEvoy S.L."/>
            <person name="Sezen U.U."/>
            <person name="Trouern-Trend A."/>
            <person name="McMahon S.M."/>
            <person name="Schaberg P.G."/>
            <person name="Yang J."/>
            <person name="Wegrzyn J.L."/>
            <person name="Swenson N.G."/>
        </authorList>
    </citation>
    <scope>NUCLEOTIDE SEQUENCE</scope>
    <source>
        <strain evidence="7">91603</strain>
    </source>
</reference>
<dbReference type="InterPro" id="IPR002100">
    <property type="entry name" value="TF_MADSbox"/>
</dbReference>
<dbReference type="AlphaFoldDB" id="A0AAD5NQM1"/>
<keyword evidence="3" id="KW-0238">DNA-binding</keyword>
<dbReference type="Proteomes" id="UP001064489">
    <property type="component" value="Chromosome 5"/>
</dbReference>
<dbReference type="GO" id="GO:0003677">
    <property type="term" value="F:DNA binding"/>
    <property type="evidence" value="ECO:0007669"/>
    <property type="project" value="UniProtKB-KW"/>
</dbReference>
<organism evidence="7 8">
    <name type="scientific">Acer negundo</name>
    <name type="common">Box elder</name>
    <dbReference type="NCBI Taxonomy" id="4023"/>
    <lineage>
        <taxon>Eukaryota</taxon>
        <taxon>Viridiplantae</taxon>
        <taxon>Streptophyta</taxon>
        <taxon>Embryophyta</taxon>
        <taxon>Tracheophyta</taxon>
        <taxon>Spermatophyta</taxon>
        <taxon>Magnoliopsida</taxon>
        <taxon>eudicotyledons</taxon>
        <taxon>Gunneridae</taxon>
        <taxon>Pentapetalae</taxon>
        <taxon>rosids</taxon>
        <taxon>malvids</taxon>
        <taxon>Sapindales</taxon>
        <taxon>Sapindaceae</taxon>
        <taxon>Hippocastanoideae</taxon>
        <taxon>Acereae</taxon>
        <taxon>Acer</taxon>
    </lineage>
</organism>
<keyword evidence="5" id="KW-0539">Nucleus</keyword>
<proteinExistence type="predicted"/>
<keyword evidence="8" id="KW-1185">Reference proteome</keyword>
<evidence type="ECO:0000256" key="2">
    <source>
        <dbReference type="ARBA" id="ARBA00023015"/>
    </source>
</evidence>
<keyword evidence="4" id="KW-0804">Transcription</keyword>
<gene>
    <name evidence="7" type="ORF">LWI28_015355</name>
</gene>
<sequence>MILIFGLSKKVSELSILCDDSAFVIIYSPDDTKPMMWSIRSKLQEILMRFHSMPEIEPHHGGFSGLKGIPENNMAIALLSLDFDGNDNGSDISQGIHPYRNVECYRWQFQWLLLGVAF</sequence>
<name>A0AAD5NQM1_ACENE</name>
<reference evidence="7" key="2">
    <citation type="submission" date="2023-02" db="EMBL/GenBank/DDBJ databases">
        <authorList>
            <person name="Swenson N.G."/>
            <person name="Wegrzyn J.L."/>
            <person name="Mcevoy S.L."/>
        </authorList>
    </citation>
    <scope>NUCLEOTIDE SEQUENCE</scope>
    <source>
        <strain evidence="7">91603</strain>
        <tissue evidence="7">Leaf</tissue>
    </source>
</reference>
<dbReference type="GO" id="GO:0005634">
    <property type="term" value="C:nucleus"/>
    <property type="evidence" value="ECO:0007669"/>
    <property type="project" value="UniProtKB-SubCell"/>
</dbReference>
<dbReference type="InterPro" id="IPR036879">
    <property type="entry name" value="TF_MADSbox_sf"/>
</dbReference>
<keyword evidence="2" id="KW-0805">Transcription regulation</keyword>
<evidence type="ECO:0000313" key="8">
    <source>
        <dbReference type="Proteomes" id="UP001064489"/>
    </source>
</evidence>
<evidence type="ECO:0000313" key="7">
    <source>
        <dbReference type="EMBL" id="KAI9177445.1"/>
    </source>
</evidence>
<evidence type="ECO:0000256" key="1">
    <source>
        <dbReference type="ARBA" id="ARBA00004123"/>
    </source>
</evidence>
<protein>
    <recommendedName>
        <fullName evidence="6">MADS-box domain-containing protein</fullName>
    </recommendedName>
</protein>
<evidence type="ECO:0000256" key="5">
    <source>
        <dbReference type="ARBA" id="ARBA00023242"/>
    </source>
</evidence>